<evidence type="ECO:0000313" key="3">
    <source>
        <dbReference type="EMBL" id="VFK73042.1"/>
    </source>
</evidence>
<dbReference type="EMBL" id="CAADFZ010000159">
    <property type="protein sequence ID" value="VFK67710.1"/>
    <property type="molecule type" value="Genomic_DNA"/>
</dbReference>
<organism evidence="3">
    <name type="scientific">Candidatus Kentrum sp. UNK</name>
    <dbReference type="NCBI Taxonomy" id="2126344"/>
    <lineage>
        <taxon>Bacteria</taxon>
        <taxon>Pseudomonadati</taxon>
        <taxon>Pseudomonadota</taxon>
        <taxon>Gammaproteobacteria</taxon>
        <taxon>Candidatus Kentrum</taxon>
    </lineage>
</organism>
<proteinExistence type="predicted"/>
<dbReference type="NCBIfam" id="TIGR01641">
    <property type="entry name" value="phageSPP1_gp7"/>
    <property type="match status" value="1"/>
</dbReference>
<reference evidence="3" key="1">
    <citation type="submission" date="2019-02" db="EMBL/GenBank/DDBJ databases">
        <authorList>
            <person name="Gruber-Vodicka R. H."/>
            <person name="Seah K. B. B."/>
        </authorList>
    </citation>
    <scope>NUCLEOTIDE SEQUENCE</scope>
    <source>
        <strain evidence="3">BECK_BY19</strain>
        <strain evidence="2">BECK_BY8</strain>
    </source>
</reference>
<evidence type="ECO:0000259" key="1">
    <source>
        <dbReference type="Pfam" id="PF04233"/>
    </source>
</evidence>
<dbReference type="InterPro" id="IPR006528">
    <property type="entry name" value="Phage_head_morphogenesis_dom"/>
</dbReference>
<dbReference type="Pfam" id="PF04233">
    <property type="entry name" value="Phage_Mu_F"/>
    <property type="match status" value="1"/>
</dbReference>
<dbReference type="EMBL" id="CAADGD010000159">
    <property type="protein sequence ID" value="VFK73042.1"/>
    <property type="molecule type" value="Genomic_DNA"/>
</dbReference>
<evidence type="ECO:0000313" key="2">
    <source>
        <dbReference type="EMBL" id="VFK67710.1"/>
    </source>
</evidence>
<protein>
    <submittedName>
        <fullName evidence="3">Phage putative head morphogenesis protein, SPP1 gp7 family</fullName>
    </submittedName>
</protein>
<gene>
    <name evidence="2" type="ORF">BECKUNK1418G_GA0071005_11593</name>
    <name evidence="3" type="ORF">BECKUNK1418H_GA0071006_11593</name>
</gene>
<accession>A0A451B433</accession>
<sequence length="292" mass="33312">MGPREWGGLILDKTELLHAMKLPPKEAVDYMEQKELRITERWHDLDSEIRARVFTVANVTKLDVLQAIRDETVNAMENNVSFKAFQGRLIPILKEKGWWGKAIDKDTGEVLESIHGSSAPATYGTPWRLKLIYDVNLQSSFMAGRRARQLENVSERPYWQYVAVGDSRTRPHHLILNGMVFKHDDPFFASFYPPNGYRCRCRIKAMSSDKVGNGPGLSPLSSSHDRLDKMDVPISSQHPEFGTIKVARYEYQPGKYVTTDPGWSHAPGEAWAPNLNKYHPDLVAQYRKATEK</sequence>
<feature type="domain" description="Phage head morphogenesis" evidence="1">
    <location>
        <begin position="126"/>
        <end position="203"/>
    </location>
</feature>
<dbReference type="AlphaFoldDB" id="A0A451B433"/>
<name>A0A451B433_9GAMM</name>